<dbReference type="GO" id="GO:0046872">
    <property type="term" value="F:metal ion binding"/>
    <property type="evidence" value="ECO:0007669"/>
    <property type="project" value="UniProtKB-KW"/>
</dbReference>
<dbReference type="FunFam" id="3.90.850.10:FF:000002">
    <property type="entry name" value="2-hydroxyhepta-2,4-diene-1,7-dioate isomerase"/>
    <property type="match status" value="1"/>
</dbReference>
<evidence type="ECO:0000256" key="1">
    <source>
        <dbReference type="ARBA" id="ARBA00010211"/>
    </source>
</evidence>
<evidence type="ECO:0000259" key="3">
    <source>
        <dbReference type="Pfam" id="PF01557"/>
    </source>
</evidence>
<keyword evidence="4" id="KW-0378">Hydrolase</keyword>
<dbReference type="SUPFAM" id="SSF56529">
    <property type="entry name" value="FAH"/>
    <property type="match status" value="1"/>
</dbReference>
<sequence>MKLVRFGPVGAEKPGLIDSDGTLRDLSGHLDDITPGQLGEEGLARIAALDVAALPAVEGPQRFGVPVAGARKFLAIGLNYADHAAESNLPIPPEPIFFTKAISCLNGPDDDVMLPLEATKADWEVELGVVIGKTCRYVSQEEALEHVAGYILVNDVSERAFQKERGSQWDKGKGCDTFGPVGPWIVTRDEIADPQTLDMFLDVNGKRMQTGNTRTMIFPVAECIAYMSRFITLEQGDILTTGTPPGVGEGQKPQAIYLKPGDEMRLGITGLGEQRQKVVAFDLKR</sequence>
<dbReference type="InterPro" id="IPR011234">
    <property type="entry name" value="Fumarylacetoacetase-like_C"/>
</dbReference>
<evidence type="ECO:0000313" key="5">
    <source>
        <dbReference type="Proteomes" id="UP000249082"/>
    </source>
</evidence>
<name>A0A2W5QIC0_9SPHN</name>
<protein>
    <submittedName>
        <fullName evidence="4">FAA hydrolase family protein</fullName>
    </submittedName>
</protein>
<dbReference type="GO" id="GO:0016787">
    <property type="term" value="F:hydrolase activity"/>
    <property type="evidence" value="ECO:0007669"/>
    <property type="project" value="UniProtKB-KW"/>
</dbReference>
<keyword evidence="2" id="KW-0479">Metal-binding</keyword>
<evidence type="ECO:0000313" key="4">
    <source>
        <dbReference type="EMBL" id="PZQ57517.1"/>
    </source>
</evidence>
<comment type="similarity">
    <text evidence="1">Belongs to the FAH family.</text>
</comment>
<proteinExistence type="inferred from homology"/>
<dbReference type="Pfam" id="PF01557">
    <property type="entry name" value="FAA_hydrolase"/>
    <property type="match status" value="1"/>
</dbReference>
<dbReference type="GO" id="GO:0019752">
    <property type="term" value="P:carboxylic acid metabolic process"/>
    <property type="evidence" value="ECO:0007669"/>
    <property type="project" value="UniProtKB-ARBA"/>
</dbReference>
<comment type="caution">
    <text evidence="4">The sequence shown here is derived from an EMBL/GenBank/DDBJ whole genome shotgun (WGS) entry which is preliminary data.</text>
</comment>
<dbReference type="EMBL" id="QFPX01000001">
    <property type="protein sequence ID" value="PZQ57517.1"/>
    <property type="molecule type" value="Genomic_DNA"/>
</dbReference>
<evidence type="ECO:0000256" key="2">
    <source>
        <dbReference type="ARBA" id="ARBA00022723"/>
    </source>
</evidence>
<dbReference type="InterPro" id="IPR036663">
    <property type="entry name" value="Fumarylacetoacetase_C_sf"/>
</dbReference>
<accession>A0A2W5QIC0</accession>
<organism evidence="4 5">
    <name type="scientific">Novosphingobium pentaromativorans</name>
    <dbReference type="NCBI Taxonomy" id="205844"/>
    <lineage>
        <taxon>Bacteria</taxon>
        <taxon>Pseudomonadati</taxon>
        <taxon>Pseudomonadota</taxon>
        <taxon>Alphaproteobacteria</taxon>
        <taxon>Sphingomonadales</taxon>
        <taxon>Sphingomonadaceae</taxon>
        <taxon>Novosphingobium</taxon>
    </lineage>
</organism>
<gene>
    <name evidence="4" type="ORF">DI555_00880</name>
</gene>
<dbReference type="Gene3D" id="3.90.850.10">
    <property type="entry name" value="Fumarylacetoacetase-like, C-terminal domain"/>
    <property type="match status" value="1"/>
</dbReference>
<dbReference type="AlphaFoldDB" id="A0A2W5QIC0"/>
<feature type="domain" description="Fumarylacetoacetase-like C-terminal" evidence="3">
    <location>
        <begin position="73"/>
        <end position="279"/>
    </location>
</feature>
<dbReference type="Proteomes" id="UP000249082">
    <property type="component" value="Unassembled WGS sequence"/>
</dbReference>
<dbReference type="PANTHER" id="PTHR42796:SF4">
    <property type="entry name" value="FUMARYLACETOACETATE HYDROLASE DOMAIN-CONTAINING PROTEIN 2A"/>
    <property type="match status" value="1"/>
</dbReference>
<dbReference type="GO" id="GO:0016853">
    <property type="term" value="F:isomerase activity"/>
    <property type="evidence" value="ECO:0007669"/>
    <property type="project" value="UniProtKB-ARBA"/>
</dbReference>
<dbReference type="PANTHER" id="PTHR42796">
    <property type="entry name" value="FUMARYLACETOACETATE HYDROLASE DOMAIN-CONTAINING PROTEIN 2A-RELATED"/>
    <property type="match status" value="1"/>
</dbReference>
<dbReference type="InterPro" id="IPR051121">
    <property type="entry name" value="FAH"/>
</dbReference>
<reference evidence="4 5" key="1">
    <citation type="submission" date="2017-08" db="EMBL/GenBank/DDBJ databases">
        <title>Infants hospitalized years apart are colonized by the same room-sourced microbial strains.</title>
        <authorList>
            <person name="Brooks B."/>
            <person name="Olm M.R."/>
            <person name="Firek B.A."/>
            <person name="Baker R."/>
            <person name="Thomas B.C."/>
            <person name="Morowitz M.J."/>
            <person name="Banfield J.F."/>
        </authorList>
    </citation>
    <scope>NUCLEOTIDE SEQUENCE [LARGE SCALE GENOMIC DNA]</scope>
    <source>
        <strain evidence="4">S2_005_002_R2_33</strain>
    </source>
</reference>